<sequence length="65" mass="7403">MIVTTIDPVTGRRLQDLEQHPFIVEGGGVAQTKIYFESEATKRAYLDAQPDDPSRYSHHDTEFHS</sequence>
<evidence type="ECO:0000313" key="1">
    <source>
        <dbReference type="EMBL" id="VAW72736.1"/>
    </source>
</evidence>
<dbReference type="EMBL" id="UOFN01000004">
    <property type="protein sequence ID" value="VAW72736.1"/>
    <property type="molecule type" value="Genomic_DNA"/>
</dbReference>
<accession>A0A3B0YWG8</accession>
<reference evidence="1" key="1">
    <citation type="submission" date="2018-06" db="EMBL/GenBank/DDBJ databases">
        <authorList>
            <person name="Zhirakovskaya E."/>
        </authorList>
    </citation>
    <scope>NUCLEOTIDE SEQUENCE</scope>
</reference>
<gene>
    <name evidence="1" type="ORF">MNBD_GAMMA15-1889</name>
</gene>
<name>A0A3B0YWG8_9ZZZZ</name>
<organism evidence="1">
    <name type="scientific">hydrothermal vent metagenome</name>
    <dbReference type="NCBI Taxonomy" id="652676"/>
    <lineage>
        <taxon>unclassified sequences</taxon>
        <taxon>metagenomes</taxon>
        <taxon>ecological metagenomes</taxon>
    </lineage>
</organism>
<dbReference type="AlphaFoldDB" id="A0A3B0YWG8"/>
<proteinExistence type="predicted"/>
<protein>
    <submittedName>
        <fullName evidence="1">Uncharacterized protein</fullName>
    </submittedName>
</protein>